<evidence type="ECO:0000313" key="5">
    <source>
        <dbReference type="Proteomes" id="UP000008320"/>
    </source>
</evidence>
<comment type="cofactor">
    <cofactor evidence="1">
        <name>pyridoxal 5'-phosphate</name>
        <dbReference type="ChEBI" id="CHEBI:597326"/>
    </cofactor>
</comment>
<dbReference type="InterPro" id="IPR015422">
    <property type="entry name" value="PyrdxlP-dep_Trfase_small"/>
</dbReference>
<dbReference type="KEGG" id="ech:ECH_0333"/>
<protein>
    <submittedName>
        <fullName evidence="4">Serine hydroxymethyltransferase domain protein</fullName>
    </submittedName>
</protein>
<keyword evidence="5" id="KW-1185">Reference proteome</keyword>
<organism evidence="4 5">
    <name type="scientific">Ehrlichia chaffeensis (strain ATCC CRL-10679 / Arkansas)</name>
    <dbReference type="NCBI Taxonomy" id="205920"/>
    <lineage>
        <taxon>Bacteria</taxon>
        <taxon>Pseudomonadati</taxon>
        <taxon>Pseudomonadota</taxon>
        <taxon>Alphaproteobacteria</taxon>
        <taxon>Rickettsiales</taxon>
        <taxon>Anaplasmataceae</taxon>
        <taxon>Ehrlichia</taxon>
    </lineage>
</organism>
<dbReference type="InterPro" id="IPR049943">
    <property type="entry name" value="Ser_HO-MeTrfase-like"/>
</dbReference>
<dbReference type="SUPFAM" id="SSF53383">
    <property type="entry name" value="PLP-dependent transferases"/>
    <property type="match status" value="1"/>
</dbReference>
<accession>Q2GHD0</accession>
<reference evidence="4 5" key="1">
    <citation type="journal article" date="2006" name="PLoS Genet.">
        <title>Comparative genomics of emerging human ehrlichiosis agents.</title>
        <authorList>
            <person name="Dunning Hotopp J.C."/>
            <person name="Lin M."/>
            <person name="Madupu R."/>
            <person name="Crabtree J."/>
            <person name="Angiuoli S.V."/>
            <person name="Eisen J.A."/>
            <person name="Seshadri R."/>
            <person name="Ren Q."/>
            <person name="Wu M."/>
            <person name="Utterback T.R."/>
            <person name="Smith S."/>
            <person name="Lewis M."/>
            <person name="Khouri H."/>
            <person name="Zhang C."/>
            <person name="Niu H."/>
            <person name="Lin Q."/>
            <person name="Ohashi N."/>
            <person name="Zhi N."/>
            <person name="Nelson W."/>
            <person name="Brinkac L.M."/>
            <person name="Dodson R.J."/>
            <person name="Rosovitz M.J."/>
            <person name="Sundaram J."/>
            <person name="Daugherty S.C."/>
            <person name="Davidsen T."/>
            <person name="Durkin A.S."/>
            <person name="Gwinn M."/>
            <person name="Haft D.H."/>
            <person name="Selengut J.D."/>
            <person name="Sullivan S.A."/>
            <person name="Zafar N."/>
            <person name="Zhou L."/>
            <person name="Benahmed F."/>
            <person name="Forberger H."/>
            <person name="Halpin R."/>
            <person name="Mulligan S."/>
            <person name="Robinson J."/>
            <person name="White O."/>
            <person name="Rikihisa Y."/>
            <person name="Tettelin H."/>
        </authorList>
    </citation>
    <scope>NUCLEOTIDE SEQUENCE [LARGE SCALE GENOMIC DNA]</scope>
    <source>
        <strain evidence="5">ATCC CRL-10679 / Arkansas</strain>
    </source>
</reference>
<dbReference type="PANTHER" id="PTHR11680">
    <property type="entry name" value="SERINE HYDROXYMETHYLTRANSFERASE"/>
    <property type="match status" value="1"/>
</dbReference>
<name>Q2GHD0_EHRCR</name>
<dbReference type="eggNOG" id="COG0112">
    <property type="taxonomic scope" value="Bacteria"/>
</dbReference>
<evidence type="ECO:0000259" key="3">
    <source>
        <dbReference type="Pfam" id="PF00464"/>
    </source>
</evidence>
<feature type="domain" description="Serine hydroxymethyltransferase-like" evidence="3">
    <location>
        <begin position="1"/>
        <end position="50"/>
    </location>
</feature>
<dbReference type="GO" id="GO:0019264">
    <property type="term" value="P:glycine biosynthetic process from serine"/>
    <property type="evidence" value="ECO:0007669"/>
    <property type="project" value="TreeGrafter"/>
</dbReference>
<dbReference type="GO" id="GO:0046653">
    <property type="term" value="P:tetrahydrofolate metabolic process"/>
    <property type="evidence" value="ECO:0007669"/>
    <property type="project" value="TreeGrafter"/>
</dbReference>
<dbReference type="HOGENOM" id="CLU_2787230_0_0_5"/>
<keyword evidence="2" id="KW-0663">Pyridoxal phosphate</keyword>
<dbReference type="Gene3D" id="3.90.1150.10">
    <property type="entry name" value="Aspartate Aminotransferase, domain 1"/>
    <property type="match status" value="1"/>
</dbReference>
<evidence type="ECO:0000256" key="2">
    <source>
        <dbReference type="ARBA" id="ARBA00022898"/>
    </source>
</evidence>
<gene>
    <name evidence="4" type="ordered locus">ECH_0333</name>
</gene>
<dbReference type="InterPro" id="IPR039429">
    <property type="entry name" value="SHMT-like_dom"/>
</dbReference>
<dbReference type="EMBL" id="CP000236">
    <property type="protein sequence ID" value="ABD45564.1"/>
    <property type="molecule type" value="Genomic_DNA"/>
</dbReference>
<dbReference type="GO" id="GO:0005829">
    <property type="term" value="C:cytosol"/>
    <property type="evidence" value="ECO:0007669"/>
    <property type="project" value="TreeGrafter"/>
</dbReference>
<dbReference type="InterPro" id="IPR015424">
    <property type="entry name" value="PyrdxlP-dep_Trfase"/>
</dbReference>
<dbReference type="Pfam" id="PF00464">
    <property type="entry name" value="SHMT"/>
    <property type="match status" value="1"/>
</dbReference>
<dbReference type="GO" id="GO:0030170">
    <property type="term" value="F:pyridoxal phosphate binding"/>
    <property type="evidence" value="ECO:0007669"/>
    <property type="project" value="TreeGrafter"/>
</dbReference>
<dbReference type="STRING" id="205920.ECH_0333"/>
<dbReference type="InterPro" id="IPR015421">
    <property type="entry name" value="PyrdxlP-dep_Trfase_major"/>
</dbReference>
<dbReference type="Proteomes" id="UP000008320">
    <property type="component" value="Chromosome"/>
</dbReference>
<dbReference type="GO" id="GO:0004372">
    <property type="term" value="F:glycine hydroxymethyltransferase activity"/>
    <property type="evidence" value="ECO:0007669"/>
    <property type="project" value="TreeGrafter"/>
</dbReference>
<evidence type="ECO:0000313" key="4">
    <source>
        <dbReference type="EMBL" id="ABD45564.1"/>
    </source>
</evidence>
<dbReference type="AlphaFoldDB" id="Q2GHD0"/>
<evidence type="ECO:0000256" key="1">
    <source>
        <dbReference type="ARBA" id="ARBA00001933"/>
    </source>
</evidence>
<sequence length="68" mass="7627">MHVIVAKAVAFAEALKPEFKDYAKQIIKNSKALGEVFKERELDFVTGGTKCYTNGKHIICFISNTLHL</sequence>
<dbReference type="Gene3D" id="3.40.640.10">
    <property type="entry name" value="Type I PLP-dependent aspartate aminotransferase-like (Major domain)"/>
    <property type="match status" value="1"/>
</dbReference>
<dbReference type="PANTHER" id="PTHR11680:SF35">
    <property type="entry name" value="SERINE HYDROXYMETHYLTRANSFERASE 1"/>
    <property type="match status" value="1"/>
</dbReference>
<proteinExistence type="predicted"/>